<dbReference type="RefSeq" id="WP_307283615.1">
    <property type="nucleotide sequence ID" value="NZ_JAUSVX010000021.1"/>
</dbReference>
<keyword evidence="2" id="KW-1185">Reference proteome</keyword>
<dbReference type="EMBL" id="JAUSVX010000021">
    <property type="protein sequence ID" value="MDQ0474271.1"/>
    <property type="molecule type" value="Genomic_DNA"/>
</dbReference>
<keyword evidence="1" id="KW-0808">Transferase</keyword>
<dbReference type="SUPFAM" id="SSF53067">
    <property type="entry name" value="Actin-like ATPase domain"/>
    <property type="match status" value="1"/>
</dbReference>
<dbReference type="EC" id="2.7.1.63" evidence="1"/>
<dbReference type="GO" id="GO:0047330">
    <property type="term" value="F:polyphosphate-glucose phosphotransferase activity"/>
    <property type="evidence" value="ECO:0007669"/>
    <property type="project" value="UniProtKB-EC"/>
</dbReference>
<sequence>MAKATTTTLKAVPNPADLTVLAVDVGGSHVKIRTNREEEKRVAASGPDMTAAGMVAAVRGLAQGLAFNVVSIGYPGPVLHNRPLAEPANLGKGWVGFDYAKAFGAPVKIVNDALMQAVGSYRDGRMLFLGLGTGLGAAMIADGVALPMELAHLPYKKGRSYEDYVGVAGLERRGKKKWRESVFDVVERLKAALEPDYVVIGGGNVELLEDLPPGSERGGNEFAFAGGFRLWQDEKLRF</sequence>
<evidence type="ECO:0000313" key="1">
    <source>
        <dbReference type="EMBL" id="MDQ0474271.1"/>
    </source>
</evidence>
<gene>
    <name evidence="1" type="ORF">QO011_007311</name>
</gene>
<name>A0ABU0JLC1_9HYPH</name>
<evidence type="ECO:0000313" key="2">
    <source>
        <dbReference type="Proteomes" id="UP001242480"/>
    </source>
</evidence>
<comment type="caution">
    <text evidence="1">The sequence shown here is derived from an EMBL/GenBank/DDBJ whole genome shotgun (WGS) entry which is preliminary data.</text>
</comment>
<accession>A0ABU0JLC1</accession>
<dbReference type="Gene3D" id="3.30.420.40">
    <property type="match status" value="2"/>
</dbReference>
<reference evidence="1 2" key="1">
    <citation type="submission" date="2023-07" db="EMBL/GenBank/DDBJ databases">
        <title>Genomic Encyclopedia of Type Strains, Phase IV (KMG-IV): sequencing the most valuable type-strain genomes for metagenomic binning, comparative biology and taxonomic classification.</title>
        <authorList>
            <person name="Goeker M."/>
        </authorList>
    </citation>
    <scope>NUCLEOTIDE SEQUENCE [LARGE SCALE GENOMIC DNA]</scope>
    <source>
        <strain evidence="1 2">DSM 19619</strain>
    </source>
</reference>
<organism evidence="1 2">
    <name type="scientific">Labrys wisconsinensis</name>
    <dbReference type="NCBI Taxonomy" id="425677"/>
    <lineage>
        <taxon>Bacteria</taxon>
        <taxon>Pseudomonadati</taxon>
        <taxon>Pseudomonadota</taxon>
        <taxon>Alphaproteobacteria</taxon>
        <taxon>Hyphomicrobiales</taxon>
        <taxon>Xanthobacteraceae</taxon>
        <taxon>Labrys</taxon>
    </lineage>
</organism>
<dbReference type="Proteomes" id="UP001242480">
    <property type="component" value="Unassembled WGS sequence"/>
</dbReference>
<protein>
    <submittedName>
        <fullName evidence="1">Polyphosphate glucokinase</fullName>
        <ecNumber evidence="1">2.7.1.63</ecNumber>
    </submittedName>
</protein>
<proteinExistence type="predicted"/>
<dbReference type="InterPro" id="IPR043129">
    <property type="entry name" value="ATPase_NBD"/>
</dbReference>